<keyword evidence="12" id="KW-0378">Hydrolase</keyword>
<dbReference type="CDD" id="cd00009">
    <property type="entry name" value="AAA"/>
    <property type="match status" value="1"/>
</dbReference>
<keyword evidence="2 12" id="KW-0150">Chloroplast</keyword>
<dbReference type="Pfam" id="PF02861">
    <property type="entry name" value="Clp_N"/>
    <property type="match status" value="1"/>
</dbReference>
<dbReference type="PROSITE" id="PS50151">
    <property type="entry name" value="UVR"/>
    <property type="match status" value="1"/>
</dbReference>
<evidence type="ECO:0000313" key="12">
    <source>
        <dbReference type="EMBL" id="BBA18632.1"/>
    </source>
</evidence>
<evidence type="ECO:0000256" key="7">
    <source>
        <dbReference type="ARBA" id="ARBA00023186"/>
    </source>
</evidence>
<evidence type="ECO:0000256" key="4">
    <source>
        <dbReference type="ARBA" id="ARBA00022737"/>
    </source>
</evidence>
<evidence type="ECO:0000256" key="6">
    <source>
        <dbReference type="ARBA" id="ARBA00022840"/>
    </source>
</evidence>
<keyword evidence="3 12" id="KW-0934">Plastid</keyword>
<dbReference type="InterPro" id="IPR003593">
    <property type="entry name" value="AAA+_ATPase"/>
</dbReference>
<evidence type="ECO:0000256" key="8">
    <source>
        <dbReference type="PROSITE-ProRule" id="PRU01251"/>
    </source>
</evidence>
<feature type="domain" description="UVR" evidence="10">
    <location>
        <begin position="519"/>
        <end position="554"/>
    </location>
</feature>
<dbReference type="PROSITE" id="PS00870">
    <property type="entry name" value="CLPAB_1"/>
    <property type="match status" value="1"/>
</dbReference>
<dbReference type="GO" id="GO:0005524">
    <property type="term" value="F:ATP binding"/>
    <property type="evidence" value="ECO:0007669"/>
    <property type="project" value="UniProtKB-KW"/>
</dbReference>
<dbReference type="SUPFAM" id="SSF81923">
    <property type="entry name" value="Double Clp-N motif"/>
    <property type="match status" value="1"/>
</dbReference>
<dbReference type="PANTHER" id="PTHR11638">
    <property type="entry name" value="ATP-DEPENDENT CLP PROTEASE"/>
    <property type="match status" value="1"/>
</dbReference>
<protein>
    <submittedName>
        <fullName evidence="12">ATP-dependent clp protease ATP binding subunit</fullName>
    </submittedName>
</protein>
<dbReference type="AlphaFoldDB" id="A0A224ANA6"/>
<dbReference type="SMART" id="SM01086">
    <property type="entry name" value="ClpB_D2-small"/>
    <property type="match status" value="1"/>
</dbReference>
<dbReference type="EMBL" id="LC269923">
    <property type="protein sequence ID" value="BBA18909.1"/>
    <property type="molecule type" value="Genomic_DNA"/>
</dbReference>
<dbReference type="PROSITE" id="PS51903">
    <property type="entry name" value="CLP_R"/>
    <property type="match status" value="1"/>
</dbReference>
<organism evidence="12">
    <name type="scientific">Heterosigma akashiwo</name>
    <name type="common">Chromophytic alga</name>
    <name type="synonym">Heterosigma carterae</name>
    <dbReference type="NCBI Taxonomy" id="2829"/>
    <lineage>
        <taxon>Eukaryota</taxon>
        <taxon>Sar</taxon>
        <taxon>Stramenopiles</taxon>
        <taxon>Ochrophyta</taxon>
        <taxon>Raphidophyceae</taxon>
        <taxon>Chattonellales</taxon>
        <taxon>Chattonellaceae</taxon>
        <taxon>Heterosigma</taxon>
    </lineage>
</organism>
<keyword evidence="6 9" id="KW-0067">ATP-binding</keyword>
<dbReference type="InterPro" id="IPR001943">
    <property type="entry name" value="UVR_dom"/>
</dbReference>
<dbReference type="InterPro" id="IPR027417">
    <property type="entry name" value="P-loop_NTPase"/>
</dbReference>
<geneLocation type="chloroplast" evidence="12"/>
<name>A0A224ANA6_HETAK</name>
<dbReference type="Pfam" id="PF00004">
    <property type="entry name" value="AAA"/>
    <property type="match status" value="1"/>
</dbReference>
<dbReference type="Pfam" id="PF17871">
    <property type="entry name" value="AAA_lid_9"/>
    <property type="match status" value="1"/>
</dbReference>
<dbReference type="GO" id="GO:0016887">
    <property type="term" value="F:ATP hydrolysis activity"/>
    <property type="evidence" value="ECO:0007669"/>
    <property type="project" value="InterPro"/>
</dbReference>
<dbReference type="GO" id="GO:0008233">
    <property type="term" value="F:peptidase activity"/>
    <property type="evidence" value="ECO:0007669"/>
    <property type="project" value="UniProtKB-KW"/>
</dbReference>
<evidence type="ECO:0000313" key="13">
    <source>
        <dbReference type="EMBL" id="BBA18909.1"/>
    </source>
</evidence>
<dbReference type="PANTHER" id="PTHR11638:SF155">
    <property type="entry name" value="CHAPERONE PROTEIN CLPC1, CHLOROPLASTIC-LIKE"/>
    <property type="match status" value="1"/>
</dbReference>
<dbReference type="GO" id="GO:0009507">
    <property type="term" value="C:chloroplast"/>
    <property type="evidence" value="ECO:0007669"/>
    <property type="project" value="UniProtKB-SubCell"/>
</dbReference>
<dbReference type="InterPro" id="IPR001270">
    <property type="entry name" value="ClpA/B"/>
</dbReference>
<proteinExistence type="inferred from homology"/>
<evidence type="ECO:0000259" key="10">
    <source>
        <dbReference type="PROSITE" id="PS50151"/>
    </source>
</evidence>
<keyword evidence="7 9" id="KW-0143">Chaperone</keyword>
<dbReference type="SUPFAM" id="SSF52540">
    <property type="entry name" value="P-loop containing nucleoside triphosphate hydrolases"/>
    <property type="match status" value="2"/>
</dbReference>
<dbReference type="FunFam" id="3.40.50.300:FF:000025">
    <property type="entry name" value="ATP-dependent Clp protease subunit"/>
    <property type="match status" value="1"/>
</dbReference>
<evidence type="ECO:0000256" key="3">
    <source>
        <dbReference type="ARBA" id="ARBA00022640"/>
    </source>
</evidence>
<dbReference type="InterPro" id="IPR041546">
    <property type="entry name" value="ClpA/ClpB_AAA_lid"/>
</dbReference>
<dbReference type="InterPro" id="IPR003959">
    <property type="entry name" value="ATPase_AAA_core"/>
</dbReference>
<evidence type="ECO:0000256" key="5">
    <source>
        <dbReference type="ARBA" id="ARBA00022741"/>
    </source>
</evidence>
<dbReference type="GO" id="GO:0006508">
    <property type="term" value="P:proteolysis"/>
    <property type="evidence" value="ECO:0007669"/>
    <property type="project" value="UniProtKB-KW"/>
</dbReference>
<dbReference type="PROSITE" id="PS00871">
    <property type="entry name" value="CLPAB_2"/>
    <property type="match status" value="1"/>
</dbReference>
<keyword evidence="4 8" id="KW-0677">Repeat</keyword>
<evidence type="ECO:0000256" key="9">
    <source>
        <dbReference type="RuleBase" id="RU004432"/>
    </source>
</evidence>
<dbReference type="GO" id="GO:0034605">
    <property type="term" value="P:cellular response to heat"/>
    <property type="evidence" value="ECO:0007669"/>
    <property type="project" value="TreeGrafter"/>
</dbReference>
<dbReference type="PRINTS" id="PR00300">
    <property type="entry name" value="CLPPROTEASEA"/>
</dbReference>
<evidence type="ECO:0000256" key="2">
    <source>
        <dbReference type="ARBA" id="ARBA00022528"/>
    </source>
</evidence>
<sequence>MFERFTEKALRVILLAQEESRRTGHNFVGTEQIVLGLIGEGTGIGSRALRNADVKLSDARREVDRLIGRGTGFVSVEIPFTPRAKSILEQSLQQARAFTHSYIGTEHLLLALLEDEEGVAAQLLLNLKVDLGKVRRILLQEIGELADAASVIIKRREEEIERKIQEIIENDRKRAAQAAEDESERKAKIEDFKRRMSAKMPDLDLEAIFRDTEVKKQEIREEIREQLRARFDTEDFRDFFVKELDDIFEEEKSEEVMIVVDTPVLNEFSTNLSAMVEDGSVDPVIGREKEVERVTQILSRRRKNNPILIGEPGVGKTAVAEGLALRIANQEITQGLANREVAVLDVGLLIAGTKYRGEFEERIKRIMEEIKRKKTMILVIDEIHTIIGAGSAEGSLDAANILKPALSRGELQCIGATTLDEYRTIEKDPALARRFQPVYVDEPSPAETLTILQGLRTSYEGFHNVRIPDFTLKRSIELSTGYIKDRFLPDKAIDLVDEASARVKIIRVSSDDPEVKVHEKDLQRILADKDRALRGQDFELAMEIRDAEMTLRTRITAMIKNLETTKEGELEYQKVLPAVHEEHIADIISSWTGIPLNKLGAAEADKLIRMERELHQRVIGQEEAVTKISNAVKRSRVGISNPDRPIASFLFCGPTGVGKTELTKALGDYFFGSADTIVRLDMSEYMEKHTVARLIGSPPGYVGYNEGGQLTEAVRRRPFSLVLFDEVEKAHPDIFNLLLQVLDDGRLTDSQGKVIDFTNTIIVMTSNLGSKHLDSHFNKNVSIIDNESEKSDSNTIDSSFDEYKAPTFFWEDYKEFVKQDVKEKELTLAEINSSDAEYDAEMKQQLEKDIEKYYQEYEKQELEDEKFKELDAKIALDDEDEAEDDEVRNLVLGEVKSFFRPEFVNRIDDIIVFHPLRKSDVTQILEILINQLSKRLRKKNVVLHIDDDAKQILIDEGFDPAMGARPLRRSIQQNIENQAAQAVLETPVKTIRSLLLAVRHPYYLDIKPGQSKIKLYVFPLPSFILNKFNKDIISNIYNEKAVGFYANIVKGWLKEGGPYIEKRLGRYYEYDTSFCEIPVQENLAVEYAIHKAKQPVTREEIIGKGPRPDWKEPEEDDW</sequence>
<dbReference type="Gene3D" id="4.10.860.10">
    <property type="entry name" value="UVR domain"/>
    <property type="match status" value="1"/>
</dbReference>
<gene>
    <name evidence="12" type="primary">clpC</name>
</gene>
<dbReference type="Pfam" id="PF07724">
    <property type="entry name" value="AAA_2"/>
    <property type="match status" value="1"/>
</dbReference>
<keyword evidence="12" id="KW-0645">Protease</keyword>
<dbReference type="Gene3D" id="3.40.50.300">
    <property type="entry name" value="P-loop containing nucleotide triphosphate hydrolases"/>
    <property type="match status" value="2"/>
</dbReference>
<dbReference type="InterPro" id="IPR036628">
    <property type="entry name" value="Clp_N_dom_sf"/>
</dbReference>
<comment type="subcellular location">
    <subcellularLocation>
        <location evidence="1">Plastid</location>
        <location evidence="1">Chloroplast</location>
    </subcellularLocation>
</comment>
<dbReference type="CDD" id="cd19499">
    <property type="entry name" value="RecA-like_ClpB_Hsp104-like"/>
    <property type="match status" value="1"/>
</dbReference>
<keyword evidence="5 9" id="KW-0547">Nucleotide-binding</keyword>
<dbReference type="InterPro" id="IPR019489">
    <property type="entry name" value="Clp_ATPase_C"/>
</dbReference>
<dbReference type="InterPro" id="IPR004176">
    <property type="entry name" value="Clp_R_N"/>
</dbReference>
<dbReference type="Gene3D" id="1.10.8.60">
    <property type="match status" value="2"/>
</dbReference>
<dbReference type="InterPro" id="IPR050130">
    <property type="entry name" value="ClpA_ClpB"/>
</dbReference>
<dbReference type="InterPro" id="IPR028299">
    <property type="entry name" value="ClpA/B_CS2"/>
</dbReference>
<dbReference type="FunFam" id="3.40.50.300:FF:000010">
    <property type="entry name" value="Chaperone clpB 1, putative"/>
    <property type="match status" value="1"/>
</dbReference>
<evidence type="ECO:0000259" key="11">
    <source>
        <dbReference type="PROSITE" id="PS51903"/>
    </source>
</evidence>
<evidence type="ECO:0000256" key="1">
    <source>
        <dbReference type="ARBA" id="ARBA00004229"/>
    </source>
</evidence>
<dbReference type="Pfam" id="PF10431">
    <property type="entry name" value="ClpB_D2-small"/>
    <property type="match status" value="1"/>
</dbReference>
<feature type="domain" description="Clp R" evidence="11">
    <location>
        <begin position="2"/>
        <end position="144"/>
    </location>
</feature>
<dbReference type="SMART" id="SM00382">
    <property type="entry name" value="AAA"/>
    <property type="match status" value="2"/>
</dbReference>
<accession>A0A224ANA6</accession>
<reference evidence="12" key="1">
    <citation type="submission" date="2017-05" db="EMBL/GenBank/DDBJ databases">
        <title>Chloroplast genome sequences of Heterosigma akashiwo, a bloom-forming raphidophyte.</title>
        <authorList>
            <person name="Ueki S."/>
        </authorList>
    </citation>
    <scope>NUCLEOTIDE SEQUENCE</scope>
    <source>
        <strain evidence="12">CCMP2274</strain>
        <strain evidence="13">HaFk01</strain>
    </source>
</reference>
<dbReference type="EMBL" id="LC269921">
    <property type="protein sequence ID" value="BBA18632.1"/>
    <property type="molecule type" value="Genomic_DNA"/>
</dbReference>
<comment type="similarity">
    <text evidence="9">Belongs to the ClpA/ClpB family.</text>
</comment>
<dbReference type="InterPro" id="IPR018368">
    <property type="entry name" value="ClpA/B_CS1"/>
</dbReference>
<dbReference type="Gene3D" id="1.10.1780.10">
    <property type="entry name" value="Clp, N-terminal domain"/>
    <property type="match status" value="1"/>
</dbReference>